<proteinExistence type="predicted"/>
<dbReference type="Pfam" id="PF06812">
    <property type="entry name" value="ImpA_N"/>
    <property type="match status" value="1"/>
</dbReference>
<accession>A0A2S8GH84</accession>
<evidence type="ECO:0000259" key="2">
    <source>
        <dbReference type="Pfam" id="PF06812"/>
    </source>
</evidence>
<dbReference type="NCBIfam" id="TIGR03363">
    <property type="entry name" value="VI_chp_8"/>
    <property type="match status" value="1"/>
</dbReference>
<sequence>MRRRISRKKLGKVQSGAINATAAVGLYSAGARRQIGEIVRALHLIYWRRSNIRCRNGPVGGVKNFRGFCTRLICDLTFPESKIGSSPGAIDSCSRKVVAPAAKPPSTTLPAKMAEVDVAELIAPVSEDRPAGDPDAYSHRLHDQFRELRREEDADDYDDVTRPEVLKQADWSGIVNLAVNALKHESKDLRIVGHLIEGLARTEGINGIADGLDLLKTLLEQCWDNLNPPLDDGPEARLAPLANLLDDEDRGVLFPRTVRRVPLLSNNQGQLTAVDWLQWQQSKIADDQARLSRILTAATGADVRHAADQAQRAHQTARDIAKLLDERLGGEATALLNLQKALEQCQRLLGAELARRPDATAQPEPPAAETATPEATAAPAAPVRSNPTDVSDIVARRQEIYRQLSAAADMLEQIEPNSPAPFLVRRAVQLGQLPFPQLMEAIVREQAVLDELKRQIGGTQDSASAT</sequence>
<reference evidence="3 4" key="1">
    <citation type="submission" date="2018-02" db="EMBL/GenBank/DDBJ databases">
        <title>Comparative genomes isolates from brazilian mangrove.</title>
        <authorList>
            <person name="Araujo J.E."/>
            <person name="Taketani R.G."/>
            <person name="Silva M.C.P."/>
            <person name="Loureco M.V."/>
            <person name="Andreote F.D."/>
        </authorList>
    </citation>
    <scope>NUCLEOTIDE SEQUENCE [LARGE SCALE GENOMIC DNA]</scope>
    <source>
        <strain evidence="3 4">Nap-Phe MGV</strain>
    </source>
</reference>
<dbReference type="PANTHER" id="PTHR37951:SF1">
    <property type="entry name" value="TYPE VI SECRETION SYSTEM COMPONENT TSSA1"/>
    <property type="match status" value="1"/>
</dbReference>
<feature type="domain" description="ImpA N-terminal" evidence="2">
    <location>
        <begin position="123"/>
        <end position="245"/>
    </location>
</feature>
<name>A0A2S8GH84_9BACT</name>
<evidence type="ECO:0000313" key="4">
    <source>
        <dbReference type="Proteomes" id="UP000237819"/>
    </source>
</evidence>
<dbReference type="Proteomes" id="UP000237819">
    <property type="component" value="Unassembled WGS sequence"/>
</dbReference>
<dbReference type="AlphaFoldDB" id="A0A2S8GH84"/>
<dbReference type="PANTHER" id="PTHR37951">
    <property type="entry name" value="CYTOPLASMIC PROTEIN-RELATED"/>
    <property type="match status" value="1"/>
</dbReference>
<protein>
    <submittedName>
        <fullName evidence="3">Type VI secretion system protein TssA</fullName>
    </submittedName>
</protein>
<evidence type="ECO:0000313" key="3">
    <source>
        <dbReference type="EMBL" id="PQO43680.1"/>
    </source>
</evidence>
<comment type="caution">
    <text evidence="3">The sequence shown here is derived from an EMBL/GenBank/DDBJ whole genome shotgun (WGS) entry which is preliminary data.</text>
</comment>
<evidence type="ECO:0000256" key="1">
    <source>
        <dbReference type="SAM" id="MobiDB-lite"/>
    </source>
</evidence>
<feature type="compositionally biased region" description="Low complexity" evidence="1">
    <location>
        <begin position="359"/>
        <end position="382"/>
    </location>
</feature>
<dbReference type="InterPro" id="IPR017740">
    <property type="entry name" value="TssA-like"/>
</dbReference>
<gene>
    <name evidence="3" type="primary">tssA</name>
    <name evidence="3" type="ORF">C5Y93_23890</name>
</gene>
<dbReference type="EMBL" id="PUHZ01000023">
    <property type="protein sequence ID" value="PQO43680.1"/>
    <property type="molecule type" value="Genomic_DNA"/>
</dbReference>
<organism evidence="3 4">
    <name type="scientific">Blastopirellula marina</name>
    <dbReference type="NCBI Taxonomy" id="124"/>
    <lineage>
        <taxon>Bacteria</taxon>
        <taxon>Pseudomonadati</taxon>
        <taxon>Planctomycetota</taxon>
        <taxon>Planctomycetia</taxon>
        <taxon>Pirellulales</taxon>
        <taxon>Pirellulaceae</taxon>
        <taxon>Blastopirellula</taxon>
    </lineage>
</organism>
<dbReference type="InterPro" id="IPR010657">
    <property type="entry name" value="ImpA_N"/>
</dbReference>
<feature type="region of interest" description="Disordered" evidence="1">
    <location>
        <begin position="357"/>
        <end position="389"/>
    </location>
</feature>